<dbReference type="OrthoDB" id="156886at2759"/>
<dbReference type="STRING" id="7998.ENSIPUP00000002109"/>
<dbReference type="GO" id="GO:0033615">
    <property type="term" value="P:mitochondrial proton-transporting ATP synthase complex assembly"/>
    <property type="evidence" value="ECO:0007669"/>
    <property type="project" value="TreeGrafter"/>
</dbReference>
<feature type="transmembrane region" description="Helical" evidence="2">
    <location>
        <begin position="134"/>
        <end position="155"/>
    </location>
</feature>
<dbReference type="RefSeq" id="XP_017351024.2">
    <property type="nucleotide sequence ID" value="XM_017495535.3"/>
</dbReference>
<keyword evidence="2" id="KW-1133">Transmembrane helix</keyword>
<comment type="similarity">
    <text evidence="1">Belongs to the TMEM70 family.</text>
</comment>
<keyword evidence="3" id="KW-1185">Reference proteome</keyword>
<protein>
    <submittedName>
        <fullName evidence="4">Transmembrane protein 70, mitochondrial</fullName>
    </submittedName>
</protein>
<sequence length="247" mass="28042">MFHLNVLPRFRFISRNQQILKHIHRGSVYFLSSSQTSSALNNNHHLLQSVQRTSLTSLTPLRSQRNQIRPCAYGQCYSSLPGSTDDGVLIYTGNLGKAVLGVKFFSYSSSMFSLCVMPLVLMKTGIGMSSFAMKAAFCGFIGFFTFLTPVLLHLVTKGYVVRLYHDKETDMYTAVTYSALLVEKKTTFHQSDVKVPDVSRMFTSFYAKKQSMLINPMLFDMPHDYNHLMGYDQPFSFDPDDISNDKN</sequence>
<dbReference type="Pfam" id="PF06979">
    <property type="entry name" value="TMEM70"/>
    <property type="match status" value="1"/>
</dbReference>
<reference evidence="3" key="1">
    <citation type="journal article" date="2016" name="Nat. Commun.">
        <title>The channel catfish genome sequence provides insights into the evolution of scale formation in teleosts.</title>
        <authorList>
            <person name="Liu Z."/>
            <person name="Liu S."/>
            <person name="Yao J."/>
            <person name="Bao L."/>
            <person name="Zhang J."/>
            <person name="Li Y."/>
            <person name="Jiang C."/>
            <person name="Sun L."/>
            <person name="Wang R."/>
            <person name="Zhang Y."/>
            <person name="Zhou T."/>
            <person name="Zeng Q."/>
            <person name="Fu Q."/>
            <person name="Gao S."/>
            <person name="Li N."/>
            <person name="Koren S."/>
            <person name="Jiang Y."/>
            <person name="Zimin A."/>
            <person name="Xu P."/>
            <person name="Phillippy A.M."/>
            <person name="Geng X."/>
            <person name="Song L."/>
            <person name="Sun F."/>
            <person name="Li C."/>
            <person name="Wang X."/>
            <person name="Chen A."/>
            <person name="Jin Y."/>
            <person name="Yuan Z."/>
            <person name="Yang Y."/>
            <person name="Tan S."/>
            <person name="Peatman E."/>
            <person name="Lu J."/>
            <person name="Qin Z."/>
            <person name="Dunham R."/>
            <person name="Li Z."/>
            <person name="Sonstegard T."/>
            <person name="Feng J."/>
            <person name="Danzmann R.G."/>
            <person name="Schroeder S."/>
            <person name="Scheffler B."/>
            <person name="Duke M.V."/>
            <person name="Ballard L."/>
            <person name="Kucuktas H."/>
            <person name="Kaltenboeck L."/>
            <person name="Liu H."/>
            <person name="Armbruster J."/>
            <person name="Xie Y."/>
            <person name="Kirby M.L."/>
            <person name="Tian Y."/>
            <person name="Flanagan M.E."/>
            <person name="Mu W."/>
            <person name="Waldbieser G.C."/>
        </authorList>
    </citation>
    <scope>NUCLEOTIDE SEQUENCE [LARGE SCALE GENOMIC DNA]</scope>
    <source>
        <strain evidence="3">SDA103</strain>
    </source>
</reference>
<dbReference type="InterPro" id="IPR009724">
    <property type="entry name" value="TMEM70"/>
</dbReference>
<dbReference type="KEGG" id="ipu:108280504"/>
<evidence type="ECO:0000313" key="4">
    <source>
        <dbReference type="RefSeq" id="XP_017351024.2"/>
    </source>
</evidence>
<organism evidence="3 4">
    <name type="scientific">Ictalurus punctatus</name>
    <name type="common">Channel catfish</name>
    <name type="synonym">Silurus punctatus</name>
    <dbReference type="NCBI Taxonomy" id="7998"/>
    <lineage>
        <taxon>Eukaryota</taxon>
        <taxon>Metazoa</taxon>
        <taxon>Chordata</taxon>
        <taxon>Craniata</taxon>
        <taxon>Vertebrata</taxon>
        <taxon>Euteleostomi</taxon>
        <taxon>Actinopterygii</taxon>
        <taxon>Neopterygii</taxon>
        <taxon>Teleostei</taxon>
        <taxon>Ostariophysi</taxon>
        <taxon>Siluriformes</taxon>
        <taxon>Ictaluridae</taxon>
        <taxon>Ictalurus</taxon>
    </lineage>
</organism>
<dbReference type="InterPro" id="IPR045325">
    <property type="entry name" value="TMEM70/TMEM186/TMEM223"/>
</dbReference>
<dbReference type="GeneID" id="108280504"/>
<dbReference type="AlphaFoldDB" id="A0A2D0T814"/>
<keyword evidence="2" id="KW-0472">Membrane</keyword>
<proteinExistence type="inferred from homology"/>
<dbReference type="GO" id="GO:0031966">
    <property type="term" value="C:mitochondrial membrane"/>
    <property type="evidence" value="ECO:0007669"/>
    <property type="project" value="TreeGrafter"/>
</dbReference>
<reference evidence="4" key="2">
    <citation type="submission" date="2025-08" db="UniProtKB">
        <authorList>
            <consortium name="RefSeq"/>
        </authorList>
    </citation>
    <scope>IDENTIFICATION</scope>
    <source>
        <tissue evidence="4">Blood</tissue>
    </source>
</reference>
<evidence type="ECO:0000256" key="1">
    <source>
        <dbReference type="ARBA" id="ARBA00005280"/>
    </source>
</evidence>
<dbReference type="CTD" id="54968"/>
<dbReference type="PANTHER" id="PTHR13281:SF0">
    <property type="entry name" value="TRANSMEMBRANE PROTEIN 70, MITOCHONDRIAL"/>
    <property type="match status" value="1"/>
</dbReference>
<accession>A0A2D0T814</accession>
<dbReference type="Proteomes" id="UP000221080">
    <property type="component" value="Chromosome 20"/>
</dbReference>
<evidence type="ECO:0000256" key="2">
    <source>
        <dbReference type="SAM" id="Phobius"/>
    </source>
</evidence>
<name>A0A2D0T814_ICTPU</name>
<feature type="transmembrane region" description="Helical" evidence="2">
    <location>
        <begin position="104"/>
        <end position="122"/>
    </location>
</feature>
<evidence type="ECO:0000313" key="3">
    <source>
        <dbReference type="Proteomes" id="UP000221080"/>
    </source>
</evidence>
<keyword evidence="2 4" id="KW-0812">Transmembrane</keyword>
<gene>
    <name evidence="4" type="primary">tmem70</name>
</gene>
<dbReference type="PANTHER" id="PTHR13281">
    <property type="entry name" value="TRANSMEMBRANE PROTEIN 70, MITOCHONDRIAL"/>
    <property type="match status" value="1"/>
</dbReference>